<organism evidence="1">
    <name type="scientific">Myoviridae sp. ctJ2i1</name>
    <dbReference type="NCBI Taxonomy" id="2825079"/>
    <lineage>
        <taxon>Viruses</taxon>
        <taxon>Duplodnaviria</taxon>
        <taxon>Heunggongvirae</taxon>
        <taxon>Uroviricota</taxon>
        <taxon>Caudoviricetes</taxon>
    </lineage>
</organism>
<name>A0A8S5V1T2_9CAUD</name>
<sequence length="30" mass="3465">MGSSPILITLITLIYLYFHQRGLVMSTPIW</sequence>
<dbReference type="EMBL" id="BK016182">
    <property type="protein sequence ID" value="DAG00579.1"/>
    <property type="molecule type" value="Genomic_DNA"/>
</dbReference>
<proteinExistence type="predicted"/>
<evidence type="ECO:0000313" key="1">
    <source>
        <dbReference type="EMBL" id="DAG00579.1"/>
    </source>
</evidence>
<protein>
    <submittedName>
        <fullName evidence="1">Uncharacterized protein</fullName>
    </submittedName>
</protein>
<accession>A0A8S5V1T2</accession>
<reference evidence="1" key="1">
    <citation type="journal article" date="2021" name="Proc. Natl. Acad. Sci. U.S.A.">
        <title>A Catalog of Tens of Thousands of Viruses from Human Metagenomes Reveals Hidden Associations with Chronic Diseases.</title>
        <authorList>
            <person name="Tisza M.J."/>
            <person name="Buck C.B."/>
        </authorList>
    </citation>
    <scope>NUCLEOTIDE SEQUENCE</scope>
    <source>
        <strain evidence="1">CtJ2i1</strain>
    </source>
</reference>